<comment type="caution">
    <text evidence="1">The sequence shown here is derived from an EMBL/GenBank/DDBJ whole genome shotgun (WGS) entry which is preliminary data.</text>
</comment>
<accession>A0ABP9L1R5</accession>
<protein>
    <submittedName>
        <fullName evidence="1">Fimbria/pilus outer membrane usher protein</fullName>
    </submittedName>
</protein>
<dbReference type="InterPro" id="IPR042186">
    <property type="entry name" value="FimD_plug_dom"/>
</dbReference>
<dbReference type="Gene3D" id="2.60.40.2610">
    <property type="entry name" value="Outer membrane usher protein FimD, plug domain"/>
    <property type="match status" value="1"/>
</dbReference>
<dbReference type="RefSeq" id="WP_158983143.1">
    <property type="nucleotide sequence ID" value="NZ_BAABKY010000001.1"/>
</dbReference>
<organism evidence="1 2">
    <name type="scientific">Lysobacter panacisoli</name>
    <dbReference type="NCBI Taxonomy" id="1255263"/>
    <lineage>
        <taxon>Bacteria</taxon>
        <taxon>Pseudomonadati</taxon>
        <taxon>Pseudomonadota</taxon>
        <taxon>Gammaproteobacteria</taxon>
        <taxon>Lysobacterales</taxon>
        <taxon>Lysobacteraceae</taxon>
        <taxon>Lysobacter</taxon>
    </lineage>
</organism>
<dbReference type="InterPro" id="IPR000015">
    <property type="entry name" value="Fimb_usher"/>
</dbReference>
<dbReference type="Proteomes" id="UP001501083">
    <property type="component" value="Unassembled WGS sequence"/>
</dbReference>
<gene>
    <name evidence="1" type="ORF">GCM10025759_03030</name>
</gene>
<dbReference type="EMBL" id="BAABKY010000001">
    <property type="protein sequence ID" value="GAA5067891.1"/>
    <property type="molecule type" value="Genomic_DNA"/>
</dbReference>
<evidence type="ECO:0000313" key="2">
    <source>
        <dbReference type="Proteomes" id="UP001501083"/>
    </source>
</evidence>
<reference evidence="2" key="1">
    <citation type="journal article" date="2019" name="Int. J. Syst. Evol. Microbiol.">
        <title>The Global Catalogue of Microorganisms (GCM) 10K type strain sequencing project: providing services to taxonomists for standard genome sequencing and annotation.</title>
        <authorList>
            <consortium name="The Broad Institute Genomics Platform"/>
            <consortium name="The Broad Institute Genome Sequencing Center for Infectious Disease"/>
            <person name="Wu L."/>
            <person name="Ma J."/>
        </authorList>
    </citation>
    <scope>NUCLEOTIDE SEQUENCE [LARGE SCALE GENOMIC DNA]</scope>
    <source>
        <strain evidence="2">JCM 19212</strain>
    </source>
</reference>
<proteinExistence type="predicted"/>
<sequence length="764" mass="82904">MAAALSAHATAGLDATLGERNLSGAEQQSLLQAPQSLYLDIVMDGQIVRPLVRFEKVGERLSVDAADLDAIGLLLPDNVTADPNGRIALDAITGLSYRYDASLQQVALTPAAALRRANRIGYRSPAPISVNRDQGLVLDWDVYARHYDDSDTASLGTGIRWFGAFGSLQNIGVSRAGDQESGYLRLDTRWTISDPQRMATWTVGDLISGGMSWTRPVRMGGVQYRRNFSVRPDLIIYPIPQFSADATVPSSVDLYVNNVRQYSTEVDPGPFVLSDFPRLAGAGQATVVVTDAMGRTTQTTVPLYVDYQRLAQGLDDFSIEAGVLRLNYGVHSNDYASSRVATGSWRHGITDNFTSELHGEYSNDVRLTGAGFAWSPLGRFGVFTGNFARSTGRHEGDQYGGGYQWFGQRVGFDLYSQRASRGFRDIGTLHDGSLPLLQQDRASAWLSIPRGSVSLSWIRYEDRESPVSRTLGLGFNQSYRRFSWTFSAFDDDRAGHGASLSVSVPLGDIDASAWADRQDGETDFGASLRKPLPYAGGVGWEVQARDDGDGALGVGWRGRSADVWGGIDRIGGEEGAYAQAAGSFVWMGGSTFTSRTITDSFAVVSTNGVADVPILYENRVAGRTNAKGYLLLPELRGWQRNRIAIDPDGLSSSVEVPSVERLVTPPDRSGVHVPFVIREVRTATIALRAADGKFVEAGMRVHRADGRESIVGFDGELWLDNYVDGETLTWTRAGVECTTVAPVLARAAEPGAVAPAQCRNKEQP</sequence>
<name>A0ABP9L1R5_9GAMM</name>
<dbReference type="Pfam" id="PF00577">
    <property type="entry name" value="Usher"/>
    <property type="match status" value="2"/>
</dbReference>
<dbReference type="Gene3D" id="2.60.40.3110">
    <property type="match status" value="1"/>
</dbReference>
<keyword evidence="2" id="KW-1185">Reference proteome</keyword>
<dbReference type="PANTHER" id="PTHR30451:SF5">
    <property type="entry name" value="SLR0019 PROTEIN"/>
    <property type="match status" value="1"/>
</dbReference>
<dbReference type="PANTHER" id="PTHR30451">
    <property type="entry name" value="OUTER MEMBRANE USHER PROTEIN"/>
    <property type="match status" value="1"/>
</dbReference>
<evidence type="ECO:0000313" key="1">
    <source>
        <dbReference type="EMBL" id="GAA5067891.1"/>
    </source>
</evidence>